<gene>
    <name evidence="3" type="ORF">BJ508DRAFT_418606</name>
</gene>
<dbReference type="OrthoDB" id="10251809at2759"/>
<feature type="region of interest" description="Disordered" evidence="1">
    <location>
        <begin position="466"/>
        <end position="493"/>
    </location>
</feature>
<dbReference type="SUPFAM" id="SSF117281">
    <property type="entry name" value="Kelch motif"/>
    <property type="match status" value="1"/>
</dbReference>
<keyword evidence="2" id="KW-0472">Membrane</keyword>
<dbReference type="InterPro" id="IPR015915">
    <property type="entry name" value="Kelch-typ_b-propeller"/>
</dbReference>
<feature type="compositionally biased region" description="Low complexity" evidence="1">
    <location>
        <begin position="479"/>
        <end position="493"/>
    </location>
</feature>
<name>A0A3N4HPM3_ASCIM</name>
<evidence type="ECO:0008006" key="5">
    <source>
        <dbReference type="Google" id="ProtNLM"/>
    </source>
</evidence>
<feature type="transmembrane region" description="Helical" evidence="2">
    <location>
        <begin position="498"/>
        <end position="520"/>
    </location>
</feature>
<dbReference type="PANTHER" id="PTHR23244:SF497">
    <property type="entry name" value="WALL ANCHORED PROTEIN, PUTATIVE-RELATED"/>
    <property type="match status" value="1"/>
</dbReference>
<dbReference type="PANTHER" id="PTHR23244">
    <property type="entry name" value="KELCH REPEAT DOMAIN"/>
    <property type="match status" value="1"/>
</dbReference>
<dbReference type="AlphaFoldDB" id="A0A3N4HPM3"/>
<protein>
    <recommendedName>
        <fullName evidence="5">Galactose oxidase</fullName>
    </recommendedName>
</protein>
<accession>A0A3N4HPM3</accession>
<feature type="region of interest" description="Disordered" evidence="1">
    <location>
        <begin position="567"/>
        <end position="606"/>
    </location>
</feature>
<dbReference type="Proteomes" id="UP000275078">
    <property type="component" value="Unassembled WGS sequence"/>
</dbReference>
<keyword evidence="4" id="KW-1185">Reference proteome</keyword>
<evidence type="ECO:0000313" key="4">
    <source>
        <dbReference type="Proteomes" id="UP000275078"/>
    </source>
</evidence>
<evidence type="ECO:0000313" key="3">
    <source>
        <dbReference type="EMBL" id="RPA74448.1"/>
    </source>
</evidence>
<dbReference type="STRING" id="1160509.A0A3N4HPM3"/>
<keyword evidence="2" id="KW-0812">Transmembrane</keyword>
<organism evidence="3 4">
    <name type="scientific">Ascobolus immersus RN42</name>
    <dbReference type="NCBI Taxonomy" id="1160509"/>
    <lineage>
        <taxon>Eukaryota</taxon>
        <taxon>Fungi</taxon>
        <taxon>Dikarya</taxon>
        <taxon>Ascomycota</taxon>
        <taxon>Pezizomycotina</taxon>
        <taxon>Pezizomycetes</taxon>
        <taxon>Pezizales</taxon>
        <taxon>Ascobolaceae</taxon>
        <taxon>Ascobolus</taxon>
    </lineage>
</organism>
<keyword evidence="2" id="KW-1133">Transmembrane helix</keyword>
<dbReference type="CDD" id="cd12087">
    <property type="entry name" value="TM_EGFR-like"/>
    <property type="match status" value="1"/>
</dbReference>
<feature type="compositionally biased region" description="Low complexity" evidence="1">
    <location>
        <begin position="574"/>
        <end position="588"/>
    </location>
</feature>
<dbReference type="EMBL" id="ML119789">
    <property type="protein sequence ID" value="RPA74448.1"/>
    <property type="molecule type" value="Genomic_DNA"/>
</dbReference>
<dbReference type="Gene3D" id="2.120.10.80">
    <property type="entry name" value="Kelch-type beta propeller"/>
    <property type="match status" value="1"/>
</dbReference>
<evidence type="ECO:0000256" key="1">
    <source>
        <dbReference type="SAM" id="MobiDB-lite"/>
    </source>
</evidence>
<proteinExistence type="predicted"/>
<evidence type="ECO:0000256" key="2">
    <source>
        <dbReference type="SAM" id="Phobius"/>
    </source>
</evidence>
<sequence>MPRTSISLLKKRQEDEKKPSYCWSRGHASAFYQNRLYVMGGSIAESKDGSSADNIFANPDLLTLDLTSSGEISNLKSIKIPIPADKVPILTYPQLWEGPFLGSLLLNQGSLNKDQLVLSSDHSALVASSKRADAPKGRRYVYEIDKGTWSVKTPWKDHPTVERAGGIWAPQPLTQGGNRGFVIGGVPAQGSKDERPRNKMLWFQNDGRLGWQEDSTTLQPREFPSVELLPSVGEEGVVISMGGFTLNAKGEPTNPVDFKTVQLYDIHTKEWFLQPTTAPAGDFPTPRIHSCVVAVSSPDSSSHQIYLIGGTSRSSVLSDIWTLTLPSFQWLRLPTPIPSGPLASHTCNLIGNDRYILTYGGDTSLSETDTSQRCQKSGPINLFDLVENKWTTSYRIDTAASGSTEYRVPAALSRLLGGDARGGATVREPKDGFVSDTLAELFAVPGLPASVRANGTLPEDLKEELATDLDESSGDSTAPGISSPGTTTESSSGISGGAIAGIVIGAIAGIVLIALIFWLIARRKRGKKDAGPSAAFLDGREKPLEMAYEEPRLEMPGRDEQLKGYYGPQPGEETMPPSTSSGTMTSGMVSPLTELDGSSRAGGVSEMEGDTVYYTVTPKR</sequence>
<reference evidence="3 4" key="1">
    <citation type="journal article" date="2018" name="Nat. Ecol. Evol.">
        <title>Pezizomycetes genomes reveal the molecular basis of ectomycorrhizal truffle lifestyle.</title>
        <authorList>
            <person name="Murat C."/>
            <person name="Payen T."/>
            <person name="Noel B."/>
            <person name="Kuo A."/>
            <person name="Morin E."/>
            <person name="Chen J."/>
            <person name="Kohler A."/>
            <person name="Krizsan K."/>
            <person name="Balestrini R."/>
            <person name="Da Silva C."/>
            <person name="Montanini B."/>
            <person name="Hainaut M."/>
            <person name="Levati E."/>
            <person name="Barry K.W."/>
            <person name="Belfiori B."/>
            <person name="Cichocki N."/>
            <person name="Clum A."/>
            <person name="Dockter R.B."/>
            <person name="Fauchery L."/>
            <person name="Guy J."/>
            <person name="Iotti M."/>
            <person name="Le Tacon F."/>
            <person name="Lindquist E.A."/>
            <person name="Lipzen A."/>
            <person name="Malagnac F."/>
            <person name="Mello A."/>
            <person name="Molinier V."/>
            <person name="Miyauchi S."/>
            <person name="Poulain J."/>
            <person name="Riccioni C."/>
            <person name="Rubini A."/>
            <person name="Sitrit Y."/>
            <person name="Splivallo R."/>
            <person name="Traeger S."/>
            <person name="Wang M."/>
            <person name="Zifcakova L."/>
            <person name="Wipf D."/>
            <person name="Zambonelli A."/>
            <person name="Paolocci F."/>
            <person name="Nowrousian M."/>
            <person name="Ottonello S."/>
            <person name="Baldrian P."/>
            <person name="Spatafora J.W."/>
            <person name="Henrissat B."/>
            <person name="Nagy L.G."/>
            <person name="Aury J.M."/>
            <person name="Wincker P."/>
            <person name="Grigoriev I.V."/>
            <person name="Bonfante P."/>
            <person name="Martin F.M."/>
        </authorList>
    </citation>
    <scope>NUCLEOTIDE SEQUENCE [LARGE SCALE GENOMIC DNA]</scope>
    <source>
        <strain evidence="3 4">RN42</strain>
    </source>
</reference>